<evidence type="ECO:0000259" key="3">
    <source>
        <dbReference type="Pfam" id="PF08574"/>
    </source>
</evidence>
<dbReference type="AlphaFoldDB" id="A0A1J7JTB3"/>
<dbReference type="GO" id="GO:0006606">
    <property type="term" value="P:protein import into nucleus"/>
    <property type="evidence" value="ECO:0007669"/>
    <property type="project" value="InterPro"/>
</dbReference>
<organism evidence="4 5">
    <name type="scientific">Coniochaeta ligniaria NRRL 30616</name>
    <dbReference type="NCBI Taxonomy" id="1408157"/>
    <lineage>
        <taxon>Eukaryota</taxon>
        <taxon>Fungi</taxon>
        <taxon>Dikarya</taxon>
        <taxon>Ascomycota</taxon>
        <taxon>Pezizomycotina</taxon>
        <taxon>Sordariomycetes</taxon>
        <taxon>Sordariomycetidae</taxon>
        <taxon>Coniochaetales</taxon>
        <taxon>Coniochaetaceae</taxon>
        <taxon>Coniochaeta</taxon>
    </lineage>
</organism>
<feature type="compositionally biased region" description="Low complexity" evidence="2">
    <location>
        <begin position="178"/>
        <end position="189"/>
    </location>
</feature>
<evidence type="ECO:0000313" key="5">
    <source>
        <dbReference type="Proteomes" id="UP000182658"/>
    </source>
</evidence>
<reference evidence="4 5" key="1">
    <citation type="submission" date="2016-10" db="EMBL/GenBank/DDBJ databases">
        <title>Draft genome sequence of Coniochaeta ligniaria NRRL30616, a lignocellulolytic fungus for bioabatement of inhibitors in plant biomass hydrolysates.</title>
        <authorList>
            <consortium name="DOE Joint Genome Institute"/>
            <person name="Jimenez D.J."/>
            <person name="Hector R.E."/>
            <person name="Riley R."/>
            <person name="Sun H."/>
            <person name="Grigoriev I.V."/>
            <person name="Van Elsas J.D."/>
            <person name="Nichols N.N."/>
        </authorList>
    </citation>
    <scope>NUCLEOTIDE SEQUENCE [LARGE SCALE GENOMIC DNA]</scope>
    <source>
        <strain evidence="4 5">NRRL 30616</strain>
    </source>
</reference>
<dbReference type="InterPro" id="IPR013883">
    <property type="entry name" value="TF_Iwr1_dom"/>
</dbReference>
<feature type="compositionally biased region" description="Acidic residues" evidence="2">
    <location>
        <begin position="352"/>
        <end position="364"/>
    </location>
</feature>
<evidence type="ECO:0000313" key="4">
    <source>
        <dbReference type="EMBL" id="OIW33240.1"/>
    </source>
</evidence>
<feature type="compositionally biased region" description="Acidic residues" evidence="2">
    <location>
        <begin position="377"/>
        <end position="387"/>
    </location>
</feature>
<evidence type="ECO:0000256" key="1">
    <source>
        <dbReference type="ARBA" id="ARBA00010218"/>
    </source>
</evidence>
<accession>A0A1J7JTB3</accession>
<keyword evidence="5" id="KW-1185">Reference proteome</keyword>
<dbReference type="Proteomes" id="UP000182658">
    <property type="component" value="Unassembled WGS sequence"/>
</dbReference>
<feature type="region of interest" description="Disordered" evidence="2">
    <location>
        <begin position="325"/>
        <end position="404"/>
    </location>
</feature>
<dbReference type="InParanoid" id="A0A1J7JTB3"/>
<gene>
    <name evidence="4" type="ORF">CONLIGDRAFT_711164</name>
</gene>
<name>A0A1J7JTB3_9PEZI</name>
<dbReference type="Pfam" id="PF08574">
    <property type="entry name" value="Iwr1"/>
    <property type="match status" value="1"/>
</dbReference>
<feature type="domain" description="Transcription factor Iwr1" evidence="3">
    <location>
        <begin position="286"/>
        <end position="356"/>
    </location>
</feature>
<feature type="compositionally biased region" description="Polar residues" evidence="2">
    <location>
        <begin position="198"/>
        <end position="210"/>
    </location>
</feature>
<dbReference type="OrthoDB" id="6255506at2759"/>
<dbReference type="PANTHER" id="PTHR28063:SF1">
    <property type="entry name" value="RNA POLYMERASE II NUCLEAR LOCALIZATION PROTEIN IWR1"/>
    <property type="match status" value="1"/>
</dbReference>
<feature type="region of interest" description="Disordered" evidence="2">
    <location>
        <begin position="225"/>
        <end position="287"/>
    </location>
</feature>
<evidence type="ECO:0000256" key="2">
    <source>
        <dbReference type="SAM" id="MobiDB-lite"/>
    </source>
</evidence>
<dbReference type="EMBL" id="KV875094">
    <property type="protein sequence ID" value="OIW33240.1"/>
    <property type="molecule type" value="Genomic_DNA"/>
</dbReference>
<protein>
    <recommendedName>
        <fullName evidence="3">Transcription factor Iwr1 domain-containing protein</fullName>
    </recommendedName>
</protein>
<dbReference type="PANTHER" id="PTHR28063">
    <property type="entry name" value="RNA POLYMERASE II NUCLEAR LOCALIZATION PROTEIN IWR1"/>
    <property type="match status" value="1"/>
</dbReference>
<proteinExistence type="inferred from homology"/>
<dbReference type="GO" id="GO:0005737">
    <property type="term" value="C:cytoplasm"/>
    <property type="evidence" value="ECO:0007669"/>
    <property type="project" value="TreeGrafter"/>
</dbReference>
<dbReference type="InterPro" id="IPR040150">
    <property type="entry name" value="Iwr1"/>
</dbReference>
<sequence length="421" mass="46670">MSLPPEIITVRRKRRAGADDGPVNFLRVEETKRQRSGTWLYRRKQPDTKTPDQASEIPSGKPVIHASRPGDEKIPLGNLNHAAQPKQQPHGGDDVAPPPSSNASPRRFHLSRFHTPDRAAGRGPKRSRFASALFVERSGKRKKTADHSPPPQGDTPDIEMGDAPLPAQKRPGAKARARPAAAAAALAVRPAPPQLPPSLQSRQYDTSTEALSREMDSWALEHITHTLANQEAERARHPQAHSTPGKYRPKAPMQRFAERHHPGGVAAPRGGEGEGDGDGESETEDEDYVMETYVRVPAHTLEAPVPPEQLGVLVFDQGSDVEYFYGLEDDSEDEILEDEEDSNDENHYTADYPEDEVESDDEYGRDDYRYRTGNASDQEEFDDADADEVVKSDDEAGLPGTKLWRQQSEVRSRLGLPKLKQ</sequence>
<feature type="region of interest" description="Disordered" evidence="2">
    <location>
        <begin position="1"/>
        <end position="210"/>
    </location>
</feature>
<comment type="similarity">
    <text evidence="1">Belongs to the IWR1/SLC7A6OS family.</text>
</comment>
<feature type="compositionally biased region" description="Acidic residues" evidence="2">
    <location>
        <begin position="273"/>
        <end position="287"/>
    </location>
</feature>
<feature type="compositionally biased region" description="Acidic residues" evidence="2">
    <location>
        <begin position="327"/>
        <end position="343"/>
    </location>
</feature>